<sequence length="498" mass="57370">MRVRDKHMLVLPVPHFYGVLAISACLSLIQSGDLSVGGFAFVWFYTAVAQGFKHNRTYLVWIVLGCTFSICGFCSLLSPLLPLLWFWDTDRIKYRFDYVRNGLDKLSDCVENQKNKLMQHLIREYPTITVHFHQPRVYTEWVEEYRESFNGLLHWLEKKRVISTPAYNFDETVIPAVTHDPIYDEMYQKIRILILVNAIGINVFVLGNLGILVLALVGLVLLMEDSSIKDTGSGVIKPTTEDPICNGSVLTDTSGTQEEDIDPWTNTDDENDNDECKNGNTTSDPALSGLVQIDTKRSKKRVKIRTGKTKPRLHDKQTNDLLRRRKNRVSCFTGGVSSKDKTPKILNMDKIIAENRHEVRKHDFRFKINCKQNNVNQGAETIKVYHDYGSTNHGPRYFETKHKQITDDKEHTANKAKDLKSHTRNKLKWRETIGDNKAMTSREILETLSRIGIEKLLTYWERNKADQNIAKQYKKTLHINTKPTKPKWWLAKANTTVT</sequence>
<accession>A0A7T3R0M8</accession>
<evidence type="ECO:0000256" key="1">
    <source>
        <dbReference type="SAM" id="MobiDB-lite"/>
    </source>
</evidence>
<protein>
    <submittedName>
        <fullName evidence="3">NS3-like protein</fullName>
    </submittedName>
</protein>
<keyword evidence="2" id="KW-0472">Membrane</keyword>
<organism evidence="3">
    <name type="scientific">Soybean thrips virus 3</name>
    <dbReference type="NCBI Taxonomy" id="2796557"/>
    <lineage>
        <taxon>Viruses</taxon>
        <taxon>Riboviria</taxon>
    </lineage>
</organism>
<feature type="region of interest" description="Disordered" evidence="1">
    <location>
        <begin position="246"/>
        <end position="283"/>
    </location>
</feature>
<keyword evidence="2" id="KW-1133">Transmembrane helix</keyword>
<evidence type="ECO:0000256" key="2">
    <source>
        <dbReference type="SAM" id="Phobius"/>
    </source>
</evidence>
<reference evidence="3" key="2">
    <citation type="submission" date="2020-09" db="EMBL/GenBank/DDBJ databases">
        <authorList>
            <person name="Thekke Veetil T."/>
            <person name="Lagos-Kutz D."/>
            <person name="Mccoppin N.K."/>
            <person name="Hartman G.L."/>
            <person name="Lim H.-S."/>
            <person name="Domier L.L."/>
        </authorList>
    </citation>
    <scope>NUCLEOTIDE SEQUENCE</scope>
    <source>
        <strain evidence="3">STN1ThV3</strain>
    </source>
</reference>
<name>A0A7T3R0M8_9VIRU</name>
<proteinExistence type="predicted"/>
<evidence type="ECO:0000313" key="3">
    <source>
        <dbReference type="EMBL" id="QPZ88424.1"/>
    </source>
</evidence>
<feature type="compositionally biased region" description="Acidic residues" evidence="1">
    <location>
        <begin position="257"/>
        <end position="273"/>
    </location>
</feature>
<reference evidence="3" key="1">
    <citation type="journal article" date="2020" name="Viruses">
        <title>Soybean Thrips (Thysanoptera: Thripidae) Harbor Highly Diverse Populations of Arthropod, Fungal and Plant Viruses.</title>
        <authorList>
            <person name="Thekke-Veetil T."/>
            <person name="Lagos-Kutz D."/>
            <person name="McCoppin N.K."/>
            <person name="Hartman G.L."/>
            <person name="Ju H.K."/>
            <person name="Lim H.S."/>
            <person name="Domier L.L."/>
        </authorList>
    </citation>
    <scope>NUCLEOTIDE SEQUENCE</scope>
    <source>
        <strain evidence="3">STN1ThV3</strain>
    </source>
</reference>
<dbReference type="PROSITE" id="PS51257">
    <property type="entry name" value="PROKAR_LIPOPROTEIN"/>
    <property type="match status" value="1"/>
</dbReference>
<feature type="transmembrane region" description="Helical" evidence="2">
    <location>
        <begin position="192"/>
        <end position="223"/>
    </location>
</feature>
<keyword evidence="2" id="KW-0812">Transmembrane</keyword>
<feature type="transmembrane region" description="Helical" evidence="2">
    <location>
        <begin position="58"/>
        <end position="87"/>
    </location>
</feature>
<dbReference type="EMBL" id="MW033630">
    <property type="protein sequence ID" value="QPZ88424.1"/>
    <property type="molecule type" value="Genomic_RNA"/>
</dbReference>